<keyword evidence="2" id="KW-0472">Membrane</keyword>
<feature type="compositionally biased region" description="Basic and acidic residues" evidence="1">
    <location>
        <begin position="80"/>
        <end position="89"/>
    </location>
</feature>
<evidence type="ECO:0000313" key="3">
    <source>
        <dbReference type="EMBL" id="VDI51606.1"/>
    </source>
</evidence>
<protein>
    <submittedName>
        <fullName evidence="3">Uncharacterized protein</fullName>
    </submittedName>
</protein>
<keyword evidence="2" id="KW-1133">Transmembrane helix</keyword>
<reference evidence="3" key="1">
    <citation type="submission" date="2018-11" db="EMBL/GenBank/DDBJ databases">
        <authorList>
            <person name="Alioto T."/>
            <person name="Alioto T."/>
        </authorList>
    </citation>
    <scope>NUCLEOTIDE SEQUENCE</scope>
</reference>
<feature type="transmembrane region" description="Helical" evidence="2">
    <location>
        <begin position="46"/>
        <end position="70"/>
    </location>
</feature>
<feature type="region of interest" description="Disordered" evidence="1">
    <location>
        <begin position="73"/>
        <end position="98"/>
    </location>
</feature>
<dbReference type="Proteomes" id="UP000596742">
    <property type="component" value="Unassembled WGS sequence"/>
</dbReference>
<dbReference type="AlphaFoldDB" id="A0A8B6FLN1"/>
<keyword evidence="4" id="KW-1185">Reference proteome</keyword>
<organism evidence="3 4">
    <name type="scientific">Mytilus galloprovincialis</name>
    <name type="common">Mediterranean mussel</name>
    <dbReference type="NCBI Taxonomy" id="29158"/>
    <lineage>
        <taxon>Eukaryota</taxon>
        <taxon>Metazoa</taxon>
        <taxon>Spiralia</taxon>
        <taxon>Lophotrochozoa</taxon>
        <taxon>Mollusca</taxon>
        <taxon>Bivalvia</taxon>
        <taxon>Autobranchia</taxon>
        <taxon>Pteriomorphia</taxon>
        <taxon>Mytilida</taxon>
        <taxon>Mytiloidea</taxon>
        <taxon>Mytilidae</taxon>
        <taxon>Mytilinae</taxon>
        <taxon>Mytilus</taxon>
    </lineage>
</organism>
<name>A0A8B6FLN1_MYTGA</name>
<evidence type="ECO:0000313" key="4">
    <source>
        <dbReference type="Proteomes" id="UP000596742"/>
    </source>
</evidence>
<accession>A0A8B6FLN1</accession>
<evidence type="ECO:0000256" key="2">
    <source>
        <dbReference type="SAM" id="Phobius"/>
    </source>
</evidence>
<keyword evidence="2" id="KW-0812">Transmembrane</keyword>
<evidence type="ECO:0000256" key="1">
    <source>
        <dbReference type="SAM" id="MobiDB-lite"/>
    </source>
</evidence>
<dbReference type="EMBL" id="UYJE01007078">
    <property type="protein sequence ID" value="VDI51606.1"/>
    <property type="molecule type" value="Genomic_DNA"/>
</dbReference>
<sequence length="98" mass="11255">MAITNIQTTKYSTGRDWDEDDLAKLLPDNATTRSEIDKCEYNVNKVFLYTMCTGSMALFMVLASYTLTFYRREKSRGKNSQKEKQDGNNKGRPTLIIV</sequence>
<gene>
    <name evidence="3" type="ORF">MGAL_10B047322</name>
</gene>
<proteinExistence type="predicted"/>
<comment type="caution">
    <text evidence="3">The sequence shown here is derived from an EMBL/GenBank/DDBJ whole genome shotgun (WGS) entry which is preliminary data.</text>
</comment>
<dbReference type="OrthoDB" id="6133516at2759"/>